<feature type="region of interest" description="Disordered" evidence="1">
    <location>
        <begin position="656"/>
        <end position="684"/>
    </location>
</feature>
<evidence type="ECO:0000259" key="2">
    <source>
        <dbReference type="SMART" id="SM00198"/>
    </source>
</evidence>
<dbReference type="GO" id="GO:0005576">
    <property type="term" value="C:extracellular region"/>
    <property type="evidence" value="ECO:0007669"/>
    <property type="project" value="InterPro"/>
</dbReference>
<dbReference type="CDD" id="cd05382">
    <property type="entry name" value="CAP_GAPR1-like"/>
    <property type="match status" value="3"/>
</dbReference>
<feature type="compositionally biased region" description="Pro residues" evidence="1">
    <location>
        <begin position="135"/>
        <end position="144"/>
    </location>
</feature>
<dbReference type="AlphaFoldDB" id="A0A6J8AA29"/>
<keyword evidence="4" id="KW-1185">Reference proteome</keyword>
<feature type="region of interest" description="Disordered" evidence="1">
    <location>
        <begin position="545"/>
        <end position="601"/>
    </location>
</feature>
<feature type="domain" description="SCP" evidence="2">
    <location>
        <begin position="391"/>
        <end position="532"/>
    </location>
</feature>
<dbReference type="PANTHER" id="PTHR10334">
    <property type="entry name" value="CYSTEINE-RICH SECRETORY PROTEIN-RELATED"/>
    <property type="match status" value="1"/>
</dbReference>
<protein>
    <recommendedName>
        <fullName evidence="2">SCP domain-containing protein</fullName>
    </recommendedName>
</protein>
<feature type="domain" description="SCP" evidence="2">
    <location>
        <begin position="687"/>
        <end position="830"/>
    </location>
</feature>
<dbReference type="SMART" id="SM00198">
    <property type="entry name" value="SCP"/>
    <property type="match status" value="3"/>
</dbReference>
<feature type="domain" description="SCP" evidence="2">
    <location>
        <begin position="147"/>
        <end position="290"/>
    </location>
</feature>
<dbReference type="EMBL" id="CACVKT020000929">
    <property type="protein sequence ID" value="CAC5363972.1"/>
    <property type="molecule type" value="Genomic_DNA"/>
</dbReference>
<dbReference type="OrthoDB" id="337038at2759"/>
<evidence type="ECO:0000313" key="3">
    <source>
        <dbReference type="EMBL" id="CAC5363972.1"/>
    </source>
</evidence>
<sequence length="840" mass="92401">MKHQSLLQKWQMQNYCNSYGDINCAGCTEIKKREITLDGRPSEQEIFSNSSLKTLCRLRTSTTVNVEETFTYSDGRSEVKTRELVVEGPPPSKEQIQAFVNSDDVNEDALKNLSLSSKTVQAKEILPNNHQKPSPNTPSKPEQPPGEYAQQALHTHNGLRAKHGVPALACAADLCAMAQKWADHLLANNLTGHSSDDHNFGAGENIAYRMGTMKDLDYSAKDATESWYSEITNYGSYYGKEPPDFGRVPAYGHFTQVVWKDTKEMGIGKAKGNGRVVVVANYRPAGNFIGSYSENVFPPLLALIQGSFKENIPHKMSIVATKWSSKSRSVNDDWTTIVTVQETFENPDGSTVLKTREIEMEGNPDKEAINARVESTQESQEPSLINQSPEEFVREAVEEHNALRQRHRVPPLSIAQDLCDVAQKWANYLIDNNKRGHSSNGFGENLAEKTGSSPNLDYAGKAATDSWYSEIKNYQQFFGTEPPSFEEMGGKMYGHFTQVVWKGSQEMGIGKAKKNGRVVIVANYRPAGNLIGTFAKNVFPPNRSVLPGSVENTTNGTSNSTTNDTSNESDSSDAHSANMSVKSKATKVKTNTQTINGNTSTTVTVEETFTYSDESTEVKTRELVIEGPQPSKEQIQAFVNSCEVDDDALKKLSLSSIPAEPNGTLPTNSRQKPPPNTTSKHEQAPGDYAEQALNAHNGLRAKHGVPALSCAADLCAMAQKWADHLLANNLTGHSPKDHRPGTGENIAYLMGTMADLDYPAEDATESWYSEIDNYEPFYGKEPPPFGQVPAYGHFTQIVWKDTKEIGIGKAKGNGRVVVVANYRPAGNFIGSYTQNVFPPR</sequence>
<feature type="region of interest" description="Disordered" evidence="1">
    <location>
        <begin position="124"/>
        <end position="149"/>
    </location>
</feature>
<dbReference type="Gene3D" id="3.40.33.10">
    <property type="entry name" value="CAP"/>
    <property type="match status" value="3"/>
</dbReference>
<evidence type="ECO:0000256" key="1">
    <source>
        <dbReference type="SAM" id="MobiDB-lite"/>
    </source>
</evidence>
<evidence type="ECO:0000313" key="4">
    <source>
        <dbReference type="Proteomes" id="UP000507470"/>
    </source>
</evidence>
<feature type="compositionally biased region" description="Polar residues" evidence="1">
    <location>
        <begin position="574"/>
        <end position="598"/>
    </location>
</feature>
<reference evidence="3 4" key="1">
    <citation type="submission" date="2020-06" db="EMBL/GenBank/DDBJ databases">
        <authorList>
            <person name="Li R."/>
            <person name="Bekaert M."/>
        </authorList>
    </citation>
    <scope>NUCLEOTIDE SEQUENCE [LARGE SCALE GENOMIC DNA]</scope>
    <source>
        <strain evidence="4">wild</strain>
    </source>
</reference>
<organism evidence="3 4">
    <name type="scientific">Mytilus coruscus</name>
    <name type="common">Sea mussel</name>
    <dbReference type="NCBI Taxonomy" id="42192"/>
    <lineage>
        <taxon>Eukaryota</taxon>
        <taxon>Metazoa</taxon>
        <taxon>Spiralia</taxon>
        <taxon>Lophotrochozoa</taxon>
        <taxon>Mollusca</taxon>
        <taxon>Bivalvia</taxon>
        <taxon>Autobranchia</taxon>
        <taxon>Pteriomorphia</taxon>
        <taxon>Mytilida</taxon>
        <taxon>Mytiloidea</taxon>
        <taxon>Mytilidae</taxon>
        <taxon>Mytilinae</taxon>
        <taxon>Mytilus</taxon>
    </lineage>
</organism>
<dbReference type="Pfam" id="PF00188">
    <property type="entry name" value="CAP"/>
    <property type="match status" value="3"/>
</dbReference>
<dbReference type="SUPFAM" id="SSF55797">
    <property type="entry name" value="PR-1-like"/>
    <property type="match status" value="3"/>
</dbReference>
<dbReference type="InterPro" id="IPR018244">
    <property type="entry name" value="Allrgn_V5/Tpx1_CS"/>
</dbReference>
<dbReference type="Proteomes" id="UP000507470">
    <property type="component" value="Unassembled WGS sequence"/>
</dbReference>
<dbReference type="InterPro" id="IPR014044">
    <property type="entry name" value="CAP_dom"/>
</dbReference>
<dbReference type="PRINTS" id="PR00837">
    <property type="entry name" value="V5TPXLIKE"/>
</dbReference>
<dbReference type="InterPro" id="IPR001283">
    <property type="entry name" value="CRISP-related"/>
</dbReference>
<dbReference type="PROSITE" id="PS01009">
    <property type="entry name" value="CRISP_1"/>
    <property type="match status" value="3"/>
</dbReference>
<accession>A0A6J8AA29</accession>
<gene>
    <name evidence="3" type="ORF">MCOR_5182</name>
</gene>
<dbReference type="InterPro" id="IPR035940">
    <property type="entry name" value="CAP_sf"/>
</dbReference>
<proteinExistence type="predicted"/>
<dbReference type="InterPro" id="IPR034113">
    <property type="entry name" value="SCP_GAPR1-like"/>
</dbReference>
<dbReference type="FunFam" id="3.40.33.10:FF:000002">
    <property type="entry name" value="Golgi-associated plant pathogenesis-related protein 1"/>
    <property type="match status" value="3"/>
</dbReference>
<name>A0A6J8AA29_MYTCO</name>
<feature type="compositionally biased region" description="Low complexity" evidence="1">
    <location>
        <begin position="552"/>
        <end position="569"/>
    </location>
</feature>